<protein>
    <submittedName>
        <fullName evidence="1">Uncharacterized protein</fullName>
    </submittedName>
</protein>
<dbReference type="EMBL" id="SEYY01003305">
    <property type="protein sequence ID" value="KAB7504366.1"/>
    <property type="molecule type" value="Genomic_DNA"/>
</dbReference>
<accession>A0A5N5TCK3</accession>
<proteinExistence type="predicted"/>
<keyword evidence="2" id="KW-1185">Reference proteome</keyword>
<dbReference type="AlphaFoldDB" id="A0A5N5TCK3"/>
<organism evidence="1 2">
    <name type="scientific">Armadillidium nasatum</name>
    <dbReference type="NCBI Taxonomy" id="96803"/>
    <lineage>
        <taxon>Eukaryota</taxon>
        <taxon>Metazoa</taxon>
        <taxon>Ecdysozoa</taxon>
        <taxon>Arthropoda</taxon>
        <taxon>Crustacea</taxon>
        <taxon>Multicrustacea</taxon>
        <taxon>Malacostraca</taxon>
        <taxon>Eumalacostraca</taxon>
        <taxon>Peracarida</taxon>
        <taxon>Isopoda</taxon>
        <taxon>Oniscidea</taxon>
        <taxon>Crinocheta</taxon>
        <taxon>Armadillidiidae</taxon>
        <taxon>Armadillidium</taxon>
    </lineage>
</organism>
<comment type="caution">
    <text evidence="1">The sequence shown here is derived from an EMBL/GenBank/DDBJ whole genome shotgun (WGS) entry which is preliminary data.</text>
</comment>
<name>A0A5N5TCK3_9CRUS</name>
<evidence type="ECO:0000313" key="1">
    <source>
        <dbReference type="EMBL" id="KAB7504366.1"/>
    </source>
</evidence>
<gene>
    <name evidence="1" type="ORF">Anas_07952</name>
</gene>
<evidence type="ECO:0000313" key="2">
    <source>
        <dbReference type="Proteomes" id="UP000326759"/>
    </source>
</evidence>
<reference evidence="1 2" key="1">
    <citation type="journal article" date="2019" name="PLoS Biol.">
        <title>Sex chromosomes control vertical transmission of feminizing Wolbachia symbionts in an isopod.</title>
        <authorList>
            <person name="Becking T."/>
            <person name="Chebbi M.A."/>
            <person name="Giraud I."/>
            <person name="Moumen B."/>
            <person name="Laverre T."/>
            <person name="Caubet Y."/>
            <person name="Peccoud J."/>
            <person name="Gilbert C."/>
            <person name="Cordaux R."/>
        </authorList>
    </citation>
    <scope>NUCLEOTIDE SEQUENCE [LARGE SCALE GENOMIC DNA]</scope>
    <source>
        <strain evidence="1">ANa2</strain>
        <tissue evidence="1">Whole body excluding digestive tract and cuticle</tissue>
    </source>
</reference>
<sequence length="17" mass="2020">MKTYFYTVLSLQKVKNG</sequence>
<dbReference type="Proteomes" id="UP000326759">
    <property type="component" value="Unassembled WGS sequence"/>
</dbReference>